<feature type="transmembrane region" description="Helical" evidence="2">
    <location>
        <begin position="20"/>
        <end position="40"/>
    </location>
</feature>
<keyword evidence="2" id="KW-0472">Membrane</keyword>
<protein>
    <submittedName>
        <fullName evidence="3">Uncharacterized protein</fullName>
    </submittedName>
</protein>
<accession>A0ABQ9LCI0</accession>
<comment type="caution">
    <text evidence="3">The sequence shown here is derived from an EMBL/GenBank/DDBJ whole genome shotgun (WGS) entry which is preliminary data.</text>
</comment>
<dbReference type="PANTHER" id="PTHR33237">
    <property type="entry name" value="F2P16.13 PROTEIN-RELATED"/>
    <property type="match status" value="1"/>
</dbReference>
<feature type="region of interest" description="Disordered" evidence="1">
    <location>
        <begin position="46"/>
        <end position="69"/>
    </location>
</feature>
<organism evidence="3 4">
    <name type="scientific">Hevea brasiliensis</name>
    <name type="common">Para rubber tree</name>
    <name type="synonym">Siphonia brasiliensis</name>
    <dbReference type="NCBI Taxonomy" id="3981"/>
    <lineage>
        <taxon>Eukaryota</taxon>
        <taxon>Viridiplantae</taxon>
        <taxon>Streptophyta</taxon>
        <taxon>Embryophyta</taxon>
        <taxon>Tracheophyta</taxon>
        <taxon>Spermatophyta</taxon>
        <taxon>Magnoliopsida</taxon>
        <taxon>eudicotyledons</taxon>
        <taxon>Gunneridae</taxon>
        <taxon>Pentapetalae</taxon>
        <taxon>rosids</taxon>
        <taxon>fabids</taxon>
        <taxon>Malpighiales</taxon>
        <taxon>Euphorbiaceae</taxon>
        <taxon>Crotonoideae</taxon>
        <taxon>Micrandreae</taxon>
        <taxon>Hevea</taxon>
    </lineage>
</organism>
<evidence type="ECO:0000256" key="2">
    <source>
        <dbReference type="SAM" id="Phobius"/>
    </source>
</evidence>
<dbReference type="Proteomes" id="UP001174677">
    <property type="component" value="Chromosome 13"/>
</dbReference>
<reference evidence="3" key="1">
    <citation type="journal article" date="2023" name="Plant Biotechnol. J.">
        <title>Chromosome-level wild Hevea brasiliensis genome provides new tools for genomic-assisted breeding and valuable loci to elevate rubber yield.</title>
        <authorList>
            <person name="Cheng H."/>
            <person name="Song X."/>
            <person name="Hu Y."/>
            <person name="Wu T."/>
            <person name="Yang Q."/>
            <person name="An Z."/>
            <person name="Feng S."/>
            <person name="Deng Z."/>
            <person name="Wu W."/>
            <person name="Zeng X."/>
            <person name="Tu M."/>
            <person name="Wang X."/>
            <person name="Huang H."/>
        </authorList>
    </citation>
    <scope>NUCLEOTIDE SEQUENCE</scope>
    <source>
        <strain evidence="3">MT/VB/25A 57/8</strain>
    </source>
</reference>
<evidence type="ECO:0000313" key="4">
    <source>
        <dbReference type="Proteomes" id="UP001174677"/>
    </source>
</evidence>
<proteinExistence type="predicted"/>
<evidence type="ECO:0000313" key="3">
    <source>
        <dbReference type="EMBL" id="KAJ9163394.1"/>
    </source>
</evidence>
<keyword evidence="4" id="KW-1185">Reference proteome</keyword>
<keyword evidence="2" id="KW-1133">Transmembrane helix</keyword>
<sequence>MVRLLLVEPGGDHLGGGSISIILAIGLFLSVSALVALLCAKHSTRRVRRRQMHDNSNNSPLASPTRISDKTIDRLFKNNKKDSDDQGSKAEIIRVQEVEGGFGEGGVWQKSILMGERCRPPEFSGVMYYDSHGNQVSEMPRSPRANHLPSFSFPIVKDTNY</sequence>
<gene>
    <name evidence="3" type="ORF">P3X46_023066</name>
</gene>
<keyword evidence="2" id="KW-0812">Transmembrane</keyword>
<feature type="compositionally biased region" description="Polar residues" evidence="1">
    <location>
        <begin position="54"/>
        <end position="66"/>
    </location>
</feature>
<dbReference type="EMBL" id="JARPOI010000013">
    <property type="protein sequence ID" value="KAJ9163394.1"/>
    <property type="molecule type" value="Genomic_DNA"/>
</dbReference>
<name>A0ABQ9LCI0_HEVBR</name>
<dbReference type="PANTHER" id="PTHR33237:SF50">
    <property type="entry name" value="TRANSMEMBRANE PROTEIN"/>
    <property type="match status" value="1"/>
</dbReference>
<evidence type="ECO:0000256" key="1">
    <source>
        <dbReference type="SAM" id="MobiDB-lite"/>
    </source>
</evidence>